<keyword evidence="8" id="KW-1185">Reference proteome</keyword>
<keyword evidence="4" id="KW-0862">Zinc</keyword>
<dbReference type="eggNOG" id="ENOG502R12Q">
    <property type="taxonomic scope" value="Eukaryota"/>
</dbReference>
<dbReference type="AlphaFoldDB" id="L5L6W8"/>
<feature type="coiled-coil region" evidence="5">
    <location>
        <begin position="122"/>
        <end position="149"/>
    </location>
</feature>
<keyword evidence="5" id="KW-0175">Coiled coil</keyword>
<dbReference type="InterPro" id="IPR007623">
    <property type="entry name" value="BEX"/>
</dbReference>
<evidence type="ECO:0000256" key="4">
    <source>
        <dbReference type="ARBA" id="ARBA00022833"/>
    </source>
</evidence>
<evidence type="ECO:0000256" key="1">
    <source>
        <dbReference type="ARBA" id="ARBA00004496"/>
    </source>
</evidence>
<evidence type="ECO:0000313" key="8">
    <source>
        <dbReference type="Proteomes" id="UP000010552"/>
    </source>
</evidence>
<dbReference type="InterPro" id="IPR021156">
    <property type="entry name" value="TF_A-like/BEX"/>
</dbReference>
<evidence type="ECO:0000256" key="2">
    <source>
        <dbReference type="ARBA" id="ARBA00010976"/>
    </source>
</evidence>
<gene>
    <name evidence="7" type="ORF">PAL_GLEAN10000613</name>
</gene>
<evidence type="ECO:0000256" key="3">
    <source>
        <dbReference type="ARBA" id="ARBA00022490"/>
    </source>
</evidence>
<organism evidence="7 8">
    <name type="scientific">Pteropus alecto</name>
    <name type="common">Black flying fox</name>
    <dbReference type="NCBI Taxonomy" id="9402"/>
    <lineage>
        <taxon>Eukaryota</taxon>
        <taxon>Metazoa</taxon>
        <taxon>Chordata</taxon>
        <taxon>Craniata</taxon>
        <taxon>Vertebrata</taxon>
        <taxon>Euteleostomi</taxon>
        <taxon>Mammalia</taxon>
        <taxon>Eutheria</taxon>
        <taxon>Laurasiatheria</taxon>
        <taxon>Chiroptera</taxon>
        <taxon>Yinpterochiroptera</taxon>
        <taxon>Pteropodoidea</taxon>
        <taxon>Pteropodidae</taxon>
        <taxon>Pteropodinae</taxon>
        <taxon>Pteropus</taxon>
    </lineage>
</organism>
<dbReference type="FunCoup" id="L5L6W8">
    <property type="interactions" value="10"/>
</dbReference>
<dbReference type="GO" id="GO:0005737">
    <property type="term" value="C:cytoplasm"/>
    <property type="evidence" value="ECO:0007669"/>
    <property type="project" value="UniProtKB-SubCell"/>
</dbReference>
<keyword evidence="3" id="KW-0963">Cytoplasm</keyword>
<reference evidence="8" key="1">
    <citation type="journal article" date="2013" name="Science">
        <title>Comparative analysis of bat genomes provides insight into the evolution of flight and immunity.</title>
        <authorList>
            <person name="Zhang G."/>
            <person name="Cowled C."/>
            <person name="Shi Z."/>
            <person name="Huang Z."/>
            <person name="Bishop-Lilly K.A."/>
            <person name="Fang X."/>
            <person name="Wynne J.W."/>
            <person name="Xiong Z."/>
            <person name="Baker M.L."/>
            <person name="Zhao W."/>
            <person name="Tachedjian M."/>
            <person name="Zhu Y."/>
            <person name="Zhou P."/>
            <person name="Jiang X."/>
            <person name="Ng J."/>
            <person name="Yang L."/>
            <person name="Wu L."/>
            <person name="Xiao J."/>
            <person name="Feng Y."/>
            <person name="Chen Y."/>
            <person name="Sun X."/>
            <person name="Zhang Y."/>
            <person name="Marsh G.A."/>
            <person name="Crameri G."/>
            <person name="Broder C.C."/>
            <person name="Frey K.G."/>
            <person name="Wang L.F."/>
            <person name="Wang J."/>
        </authorList>
    </citation>
    <scope>NUCLEOTIDE SEQUENCE [LARGE SCALE GENOMIC DNA]</scope>
</reference>
<dbReference type="EMBL" id="KB030304">
    <property type="protein sequence ID" value="ELK18798.1"/>
    <property type="molecule type" value="Genomic_DNA"/>
</dbReference>
<dbReference type="GO" id="GO:0007165">
    <property type="term" value="P:signal transduction"/>
    <property type="evidence" value="ECO:0007669"/>
    <property type="project" value="TreeGrafter"/>
</dbReference>
<dbReference type="Pfam" id="PF04538">
    <property type="entry name" value="BEX"/>
    <property type="match status" value="1"/>
</dbReference>
<dbReference type="GO" id="GO:0005102">
    <property type="term" value="F:signaling receptor binding"/>
    <property type="evidence" value="ECO:0007669"/>
    <property type="project" value="TreeGrafter"/>
</dbReference>
<accession>L5L6W8</accession>
<sequence>MSTLPFRPPSILIQKIMGNGRKVDLRKATGFQKFLADTQIEIRYEENTSPPIKAEKKVNMENVPQEIKGGEQAPVQNEEDAHPLGGDEGQEPRGNFRGVWAPPAQDFREDIPNRLVNNIDMIDGDADDMERFMEEMRELRRKIRELQLRYSLRILIGDPPHHDHHDEFCLMP</sequence>
<comment type="subcellular location">
    <subcellularLocation>
        <location evidence="1">Cytoplasm</location>
    </subcellularLocation>
</comment>
<comment type="similarity">
    <text evidence="2">Belongs to the BEX family.</text>
</comment>
<evidence type="ECO:0000256" key="5">
    <source>
        <dbReference type="SAM" id="Coils"/>
    </source>
</evidence>
<dbReference type="PANTHER" id="PTHR19430:SF0">
    <property type="entry name" value="PROTEIN BEX5"/>
    <property type="match status" value="1"/>
</dbReference>
<feature type="region of interest" description="Disordered" evidence="6">
    <location>
        <begin position="65"/>
        <end position="98"/>
    </location>
</feature>
<evidence type="ECO:0000256" key="6">
    <source>
        <dbReference type="SAM" id="MobiDB-lite"/>
    </source>
</evidence>
<protein>
    <submittedName>
        <fullName evidence="7">Protein BEX5</fullName>
    </submittedName>
</protein>
<dbReference type="STRING" id="9402.L5L6W8"/>
<proteinExistence type="inferred from homology"/>
<dbReference type="InParanoid" id="L5L6W8"/>
<evidence type="ECO:0000313" key="7">
    <source>
        <dbReference type="EMBL" id="ELK18798.1"/>
    </source>
</evidence>
<name>L5L6W8_PTEAL</name>
<dbReference type="Proteomes" id="UP000010552">
    <property type="component" value="Unassembled WGS sequence"/>
</dbReference>
<dbReference type="PANTHER" id="PTHR19430">
    <property type="entry name" value="PROTEIN BEX1-RELATED"/>
    <property type="match status" value="1"/>
</dbReference>